<evidence type="ECO:0000259" key="3">
    <source>
        <dbReference type="PROSITE" id="PS51677"/>
    </source>
</evidence>
<dbReference type="GO" id="GO:0016810">
    <property type="term" value="F:hydrolase activity, acting on carbon-nitrogen (but not peptide) bonds"/>
    <property type="evidence" value="ECO:0007669"/>
    <property type="project" value="InterPro"/>
</dbReference>
<keyword evidence="5" id="KW-1185">Reference proteome</keyword>
<dbReference type="GO" id="GO:0005975">
    <property type="term" value="P:carbohydrate metabolic process"/>
    <property type="evidence" value="ECO:0007669"/>
    <property type="project" value="InterPro"/>
</dbReference>
<evidence type="ECO:0000313" key="5">
    <source>
        <dbReference type="Proteomes" id="UP000054709"/>
    </source>
</evidence>
<dbReference type="Gene3D" id="3.20.20.370">
    <property type="entry name" value="Glycoside hydrolase/deacetylase"/>
    <property type="match status" value="1"/>
</dbReference>
<dbReference type="SUPFAM" id="SSF88713">
    <property type="entry name" value="Glycoside hydrolase/deacetylase"/>
    <property type="match status" value="1"/>
</dbReference>
<dbReference type="RefSeq" id="WP_060626528.1">
    <property type="nucleotide sequence ID" value="NZ_LCZJ02000043.1"/>
</dbReference>
<dbReference type="Pfam" id="PF01522">
    <property type="entry name" value="Polysacc_deac_1"/>
    <property type="match status" value="1"/>
</dbReference>
<dbReference type="PANTHER" id="PTHR10587">
    <property type="entry name" value="GLYCOSYL TRANSFERASE-RELATED"/>
    <property type="match status" value="1"/>
</dbReference>
<dbReference type="EMBL" id="LCZJ02000043">
    <property type="protein sequence ID" value="KTD83690.1"/>
    <property type="molecule type" value="Genomic_DNA"/>
</dbReference>
<organism evidence="4 5">
    <name type="scientific">Paenibacillus etheri</name>
    <dbReference type="NCBI Taxonomy" id="1306852"/>
    <lineage>
        <taxon>Bacteria</taxon>
        <taxon>Bacillati</taxon>
        <taxon>Bacillota</taxon>
        <taxon>Bacilli</taxon>
        <taxon>Bacillales</taxon>
        <taxon>Paenibacillaceae</taxon>
        <taxon>Paenibacillus</taxon>
    </lineage>
</organism>
<keyword evidence="1" id="KW-0479">Metal-binding</keyword>
<dbReference type="PANTHER" id="PTHR10587:SF133">
    <property type="entry name" value="CHITIN DEACETYLASE 1-RELATED"/>
    <property type="match status" value="1"/>
</dbReference>
<dbReference type="InterPro" id="IPR050248">
    <property type="entry name" value="Polysacc_deacetylase_ArnD"/>
</dbReference>
<proteinExistence type="predicted"/>
<dbReference type="GO" id="GO:0046872">
    <property type="term" value="F:metal ion binding"/>
    <property type="evidence" value="ECO:0007669"/>
    <property type="project" value="UniProtKB-KW"/>
</dbReference>
<sequence>MSAKAVWKGDVNQAICAFTFDDGPSQLPVELWLDVLEEEGAVGTFFFTGEWMDRYPEKARSILSRGHVLAPHTYHHRRMAQVPKAVFLEQLKLTELAYQDATGLPSPNFMRFPYCSYREENLDWLTEWGDYLDIEGVDCGDWSGISAEEIVARVEPTLENGAIVVMHSNDVAKGSPDALRALIRIAKQRGLESVGIPEILGSIGVEINYRPWKIVVDVPTELDHPVEKWVSLENSKQLADLATQTTEWNIPQYTLHFTSEKEWLEHLESPLEEVGVTEDRELFTIRQFDGSYWGYVRAGVVDNTLVLLDYAAKEAQADTLVYLLRWAADTSIRLGLTRIEARLNIRKMSEMCRQLGWQSEILEDQ</sequence>
<evidence type="ECO:0000313" key="4">
    <source>
        <dbReference type="EMBL" id="KTD83690.1"/>
    </source>
</evidence>
<reference evidence="4 5" key="1">
    <citation type="journal article" date="2015" name="Int. Biodeterior. Biodegradation">
        <title>Physiological and genetic screening methods for the isolation of methyl tert-butyl ether-degrading bacteria for bioremediation purposes.</title>
        <authorList>
            <person name="Guisado I.M."/>
            <person name="Purswani J."/>
            <person name="Gonzalez Lopez J."/>
            <person name="Pozo C."/>
        </authorList>
    </citation>
    <scope>NUCLEOTIDE SEQUENCE [LARGE SCALE GENOMIC DNA]</scope>
    <source>
        <strain evidence="4 5">SH7</strain>
    </source>
</reference>
<dbReference type="CDD" id="cd10917">
    <property type="entry name" value="CE4_NodB_like_6s_7s"/>
    <property type="match status" value="1"/>
</dbReference>
<feature type="domain" description="NodB homology" evidence="3">
    <location>
        <begin position="14"/>
        <end position="194"/>
    </location>
</feature>
<keyword evidence="2" id="KW-0378">Hydrolase</keyword>
<gene>
    <name evidence="4" type="ORF">UQ64_01130</name>
</gene>
<dbReference type="GO" id="GO:0016020">
    <property type="term" value="C:membrane"/>
    <property type="evidence" value="ECO:0007669"/>
    <property type="project" value="TreeGrafter"/>
</dbReference>
<evidence type="ECO:0000256" key="2">
    <source>
        <dbReference type="ARBA" id="ARBA00022801"/>
    </source>
</evidence>
<dbReference type="InterPro" id="IPR002509">
    <property type="entry name" value="NODB_dom"/>
</dbReference>
<comment type="caution">
    <text evidence="4">The sequence shown here is derived from an EMBL/GenBank/DDBJ whole genome shotgun (WGS) entry which is preliminary data.</text>
</comment>
<protein>
    <recommendedName>
        <fullName evidence="3">NodB homology domain-containing protein</fullName>
    </recommendedName>
</protein>
<accession>A0A0W1AQT1</accession>
<dbReference type="InterPro" id="IPR011330">
    <property type="entry name" value="Glyco_hydro/deAcase_b/a-brl"/>
</dbReference>
<dbReference type="Proteomes" id="UP000054709">
    <property type="component" value="Unassembled WGS sequence"/>
</dbReference>
<name>A0A0W1AQT1_9BACL</name>
<dbReference type="PROSITE" id="PS51677">
    <property type="entry name" value="NODB"/>
    <property type="match status" value="1"/>
</dbReference>
<evidence type="ECO:0000256" key="1">
    <source>
        <dbReference type="ARBA" id="ARBA00022723"/>
    </source>
</evidence>
<dbReference type="AlphaFoldDB" id="A0A0W1AQT1"/>